<dbReference type="InterPro" id="IPR025676">
    <property type="entry name" value="Clr5_dom"/>
</dbReference>
<dbReference type="InterPro" id="IPR003607">
    <property type="entry name" value="HD/PDEase_dom"/>
</dbReference>
<reference evidence="3 4" key="3">
    <citation type="journal article" date="2017" name="Mol. Plant Pathol.">
        <title>A gapless genome sequence of the fungus Botrytis cinerea.</title>
        <authorList>
            <person name="Van Kan J.A."/>
            <person name="Stassen J.H."/>
            <person name="Mosbach A."/>
            <person name="Van Der Lee T.A."/>
            <person name="Faino L."/>
            <person name="Farmer A.D."/>
            <person name="Papasotiriou D.G."/>
            <person name="Zhou S."/>
            <person name="Seidl M.F."/>
            <person name="Cottam E."/>
            <person name="Edel D."/>
            <person name="Hahn M."/>
            <person name="Schwartz D.C."/>
            <person name="Dietrich R.A."/>
            <person name="Widdison S."/>
            <person name="Scalliet G."/>
        </authorList>
    </citation>
    <scope>NUCLEOTIDE SEQUENCE [LARGE SCALE GENOMIC DNA]</scope>
    <source>
        <strain evidence="3 4">B05.10</strain>
    </source>
</reference>
<reference evidence="3 4" key="2">
    <citation type="journal article" date="2012" name="Eukaryot. Cell">
        <title>Genome update of Botrytis cinerea strains B05.10 and T4.</title>
        <authorList>
            <person name="Staats M."/>
            <person name="van Kan J.A."/>
        </authorList>
    </citation>
    <scope>NUCLEOTIDE SEQUENCE [LARGE SCALE GENOMIC DNA]</scope>
    <source>
        <strain evidence="3 4">B05.10</strain>
    </source>
</reference>
<name>A0A384JS89_BOTFB</name>
<dbReference type="SMART" id="SM00471">
    <property type="entry name" value="HDc"/>
    <property type="match status" value="1"/>
</dbReference>
<accession>A0A384JS89</accession>
<feature type="domain" description="HD/PDEase" evidence="2">
    <location>
        <begin position="223"/>
        <end position="352"/>
    </location>
</feature>
<dbReference type="CDD" id="cd00077">
    <property type="entry name" value="HDc"/>
    <property type="match status" value="1"/>
</dbReference>
<dbReference type="AlphaFoldDB" id="A0A384JS89"/>
<organism evidence="3 4">
    <name type="scientific">Botryotinia fuckeliana (strain B05.10)</name>
    <name type="common">Noble rot fungus</name>
    <name type="synonym">Botrytis cinerea</name>
    <dbReference type="NCBI Taxonomy" id="332648"/>
    <lineage>
        <taxon>Eukaryota</taxon>
        <taxon>Fungi</taxon>
        <taxon>Dikarya</taxon>
        <taxon>Ascomycota</taxon>
        <taxon>Pezizomycotina</taxon>
        <taxon>Leotiomycetes</taxon>
        <taxon>Helotiales</taxon>
        <taxon>Sclerotiniaceae</taxon>
        <taxon>Botrytis</taxon>
    </lineage>
</organism>
<dbReference type="PANTHER" id="PTHR33594">
    <property type="entry name" value="SUPERFAMILY HYDROLASE, PUTATIVE (AFU_ORTHOLOGUE AFUA_1G03035)-RELATED"/>
    <property type="match status" value="1"/>
</dbReference>
<dbReference type="Proteomes" id="UP000001798">
    <property type="component" value="Chromosome 9"/>
</dbReference>
<dbReference type="InterPro" id="IPR006674">
    <property type="entry name" value="HD_domain"/>
</dbReference>
<keyword evidence="4" id="KW-1185">Reference proteome</keyword>
<dbReference type="KEGG" id="bfu:BCIN_09g02280"/>
<dbReference type="VEuPathDB" id="FungiDB:Bcin09g02280"/>
<dbReference type="PANTHER" id="PTHR33594:SF1">
    <property type="entry name" value="HD_PDEASE DOMAIN-CONTAINING PROTEIN"/>
    <property type="match status" value="1"/>
</dbReference>
<evidence type="ECO:0000313" key="4">
    <source>
        <dbReference type="Proteomes" id="UP000001798"/>
    </source>
</evidence>
<dbReference type="Gene3D" id="1.10.3210.50">
    <property type="match status" value="1"/>
</dbReference>
<dbReference type="GeneID" id="5435122"/>
<feature type="compositionally biased region" description="Basic and acidic residues" evidence="1">
    <location>
        <begin position="165"/>
        <end position="174"/>
    </location>
</feature>
<protein>
    <recommendedName>
        <fullName evidence="2">HD/PDEase domain-containing protein</fullName>
    </recommendedName>
</protein>
<dbReference type="OrthoDB" id="16547at2759"/>
<dbReference type="RefSeq" id="XP_024550769.1">
    <property type="nucleotide sequence ID" value="XM_024694976.1"/>
</dbReference>
<reference evidence="3 4" key="1">
    <citation type="journal article" date="2011" name="PLoS Genet.">
        <title>Genomic analysis of the necrotrophic fungal pathogens Sclerotinia sclerotiorum and Botrytis cinerea.</title>
        <authorList>
            <person name="Amselem J."/>
            <person name="Cuomo C.A."/>
            <person name="van Kan J.A."/>
            <person name="Viaud M."/>
            <person name="Benito E.P."/>
            <person name="Couloux A."/>
            <person name="Coutinho P.M."/>
            <person name="de Vries R.P."/>
            <person name="Dyer P.S."/>
            <person name="Fillinger S."/>
            <person name="Fournier E."/>
            <person name="Gout L."/>
            <person name="Hahn M."/>
            <person name="Kohn L."/>
            <person name="Lapalu N."/>
            <person name="Plummer K.M."/>
            <person name="Pradier J.M."/>
            <person name="Quevillon E."/>
            <person name="Sharon A."/>
            <person name="Simon A."/>
            <person name="ten Have A."/>
            <person name="Tudzynski B."/>
            <person name="Tudzynski P."/>
            <person name="Wincker P."/>
            <person name="Andrew M."/>
            <person name="Anthouard V."/>
            <person name="Beever R.E."/>
            <person name="Beffa R."/>
            <person name="Benoit I."/>
            <person name="Bouzid O."/>
            <person name="Brault B."/>
            <person name="Chen Z."/>
            <person name="Choquer M."/>
            <person name="Collemare J."/>
            <person name="Cotton P."/>
            <person name="Danchin E.G."/>
            <person name="Da Silva C."/>
            <person name="Gautier A."/>
            <person name="Giraud C."/>
            <person name="Giraud T."/>
            <person name="Gonzalez C."/>
            <person name="Grossetete S."/>
            <person name="Guldener U."/>
            <person name="Henrissat B."/>
            <person name="Howlett B.J."/>
            <person name="Kodira C."/>
            <person name="Kretschmer M."/>
            <person name="Lappartient A."/>
            <person name="Leroch M."/>
            <person name="Levis C."/>
            <person name="Mauceli E."/>
            <person name="Neuveglise C."/>
            <person name="Oeser B."/>
            <person name="Pearson M."/>
            <person name="Poulain J."/>
            <person name="Poussereau N."/>
            <person name="Quesneville H."/>
            <person name="Rascle C."/>
            <person name="Schumacher J."/>
            <person name="Segurens B."/>
            <person name="Sexton A."/>
            <person name="Silva E."/>
            <person name="Sirven C."/>
            <person name="Soanes D.M."/>
            <person name="Talbot N.J."/>
            <person name="Templeton M."/>
            <person name="Yandava C."/>
            <person name="Yarden O."/>
            <person name="Zeng Q."/>
            <person name="Rollins J.A."/>
            <person name="Lebrun M.H."/>
            <person name="Dickman M."/>
        </authorList>
    </citation>
    <scope>NUCLEOTIDE SEQUENCE [LARGE SCALE GENOMIC DNA]</scope>
    <source>
        <strain evidence="3 4">B05.10</strain>
    </source>
</reference>
<dbReference type="SUPFAM" id="SSF109604">
    <property type="entry name" value="HD-domain/PDEase-like"/>
    <property type="match status" value="1"/>
</dbReference>
<gene>
    <name evidence="3" type="ORF">BCIN_09g02280</name>
</gene>
<dbReference type="EMBL" id="CP009813">
    <property type="protein sequence ID" value="ATZ53361.1"/>
    <property type="molecule type" value="Genomic_DNA"/>
</dbReference>
<evidence type="ECO:0000256" key="1">
    <source>
        <dbReference type="SAM" id="MobiDB-lite"/>
    </source>
</evidence>
<feature type="compositionally biased region" description="Polar residues" evidence="1">
    <location>
        <begin position="180"/>
        <end position="198"/>
    </location>
</feature>
<evidence type="ECO:0000259" key="2">
    <source>
        <dbReference type="SMART" id="SM00471"/>
    </source>
</evidence>
<proteinExistence type="predicted"/>
<evidence type="ECO:0000313" key="3">
    <source>
        <dbReference type="EMBL" id="ATZ53361.1"/>
    </source>
</evidence>
<sequence>MCQNRFDFHKALSSEFNNQPFLLIMPPAPDPEELLEQHDDTPETGSTSRKPGRPPGVSLEPYKDLIVKLFADENTPIIDITRRLNRELGLDVSERKVSRSLAAWNIRKRNRGPIPQALQDRLTHHYNSNLNDDQITQALISEGFEIKRSNLGRLRQKLGMRRRSRYSEFREHSEGPAVVNTPSSQHPSTITPKPNNTKPKMAQNVGLIAQVTAFVEKYMSAYDGSHDFNHIRRVVGLAHRIYKELKAERTGGPELDLQVVTLAALLHDVGDKKYLLPGQDSNTLVLSTLLSFGAEETLAVKVQRIVLGVSYSSEIKDLASVRGMIEKYPELAVVQDADRLDAIGAIGIGRTFTFGGAKGARNMGETIQHFEDKLEKLGGMMKTAPGKRMAEERTKRLATFKEWWEEEQQEAEGLLRPQS</sequence>
<dbReference type="Pfam" id="PF01966">
    <property type="entry name" value="HD"/>
    <property type="match status" value="1"/>
</dbReference>
<feature type="region of interest" description="Disordered" evidence="1">
    <location>
        <begin position="165"/>
        <end position="198"/>
    </location>
</feature>
<dbReference type="Pfam" id="PF14420">
    <property type="entry name" value="Clr5"/>
    <property type="match status" value="1"/>
</dbReference>
<feature type="region of interest" description="Disordered" evidence="1">
    <location>
        <begin position="23"/>
        <end position="58"/>
    </location>
</feature>